<feature type="compositionally biased region" description="Acidic residues" evidence="1">
    <location>
        <begin position="851"/>
        <end position="869"/>
    </location>
</feature>
<dbReference type="GO" id="GO:0044773">
    <property type="term" value="P:mitotic DNA damage checkpoint signaling"/>
    <property type="evidence" value="ECO:0007669"/>
    <property type="project" value="TreeGrafter"/>
</dbReference>
<dbReference type="AlphaFoldDB" id="A0A7S1A8D8"/>
<accession>A0A7S1A8D8</accession>
<dbReference type="Pfam" id="PF00069">
    <property type="entry name" value="Pkinase"/>
    <property type="match status" value="1"/>
</dbReference>
<feature type="compositionally biased region" description="Low complexity" evidence="1">
    <location>
        <begin position="367"/>
        <end position="378"/>
    </location>
</feature>
<dbReference type="InterPro" id="IPR008271">
    <property type="entry name" value="Ser/Thr_kinase_AS"/>
</dbReference>
<dbReference type="InterPro" id="IPR018247">
    <property type="entry name" value="EF_Hand_1_Ca_BS"/>
</dbReference>
<feature type="compositionally biased region" description="Polar residues" evidence="1">
    <location>
        <begin position="287"/>
        <end position="310"/>
    </location>
</feature>
<evidence type="ECO:0000313" key="3">
    <source>
        <dbReference type="EMBL" id="CAD8845669.1"/>
    </source>
</evidence>
<feature type="compositionally biased region" description="Low complexity" evidence="1">
    <location>
        <begin position="1"/>
        <end position="15"/>
    </location>
</feature>
<feature type="region of interest" description="Disordered" evidence="1">
    <location>
        <begin position="1"/>
        <end position="409"/>
    </location>
</feature>
<reference evidence="3" key="1">
    <citation type="submission" date="2021-01" db="EMBL/GenBank/DDBJ databases">
        <authorList>
            <person name="Corre E."/>
            <person name="Pelletier E."/>
            <person name="Niang G."/>
            <person name="Scheremetjew M."/>
            <person name="Finn R."/>
            <person name="Kale V."/>
            <person name="Holt S."/>
            <person name="Cochrane G."/>
            <person name="Meng A."/>
            <person name="Brown T."/>
            <person name="Cohen L."/>
        </authorList>
    </citation>
    <scope>NUCLEOTIDE SEQUENCE</scope>
</reference>
<dbReference type="GO" id="GO:0005737">
    <property type="term" value="C:cytoplasm"/>
    <property type="evidence" value="ECO:0007669"/>
    <property type="project" value="TreeGrafter"/>
</dbReference>
<dbReference type="Gene3D" id="3.30.200.20">
    <property type="entry name" value="Phosphorylase Kinase, domain 1"/>
    <property type="match status" value="1"/>
</dbReference>
<feature type="compositionally biased region" description="Polar residues" evidence="1">
    <location>
        <begin position="147"/>
        <end position="161"/>
    </location>
</feature>
<dbReference type="PROSITE" id="PS00108">
    <property type="entry name" value="PROTEIN_KINASE_ST"/>
    <property type="match status" value="1"/>
</dbReference>
<organism evidence="3">
    <name type="scientific">Noctiluca scintillans</name>
    <name type="common">Sea sparkle</name>
    <name type="synonym">Red tide dinoflagellate</name>
    <dbReference type="NCBI Taxonomy" id="2966"/>
    <lineage>
        <taxon>Eukaryota</taxon>
        <taxon>Sar</taxon>
        <taxon>Alveolata</taxon>
        <taxon>Dinophyceae</taxon>
        <taxon>Noctilucales</taxon>
        <taxon>Noctilucaceae</taxon>
        <taxon>Noctiluca</taxon>
    </lineage>
</organism>
<dbReference type="SMART" id="SM00220">
    <property type="entry name" value="S_TKc"/>
    <property type="match status" value="1"/>
</dbReference>
<evidence type="ECO:0000256" key="1">
    <source>
        <dbReference type="SAM" id="MobiDB-lite"/>
    </source>
</evidence>
<dbReference type="Gene3D" id="1.10.510.10">
    <property type="entry name" value="Transferase(Phosphotransferase) domain 1"/>
    <property type="match status" value="1"/>
</dbReference>
<dbReference type="PROSITE" id="PS00018">
    <property type="entry name" value="EF_HAND_1"/>
    <property type="match status" value="1"/>
</dbReference>
<name>A0A7S1A8D8_NOCSC</name>
<dbReference type="PANTHER" id="PTHR44167">
    <property type="entry name" value="OVARIAN-SPECIFIC SERINE/THREONINE-PROTEIN KINASE LOK-RELATED"/>
    <property type="match status" value="1"/>
</dbReference>
<dbReference type="PROSITE" id="PS50011">
    <property type="entry name" value="PROTEIN_KINASE_DOM"/>
    <property type="match status" value="1"/>
</dbReference>
<gene>
    <name evidence="3" type="ORF">NSCI0253_LOCUS20019</name>
</gene>
<dbReference type="GO" id="GO:0004674">
    <property type="term" value="F:protein serine/threonine kinase activity"/>
    <property type="evidence" value="ECO:0007669"/>
    <property type="project" value="TreeGrafter"/>
</dbReference>
<feature type="compositionally biased region" description="Polar residues" evidence="1">
    <location>
        <begin position="31"/>
        <end position="43"/>
    </location>
</feature>
<feature type="region of interest" description="Disordered" evidence="1">
    <location>
        <begin position="846"/>
        <end position="887"/>
    </location>
</feature>
<dbReference type="InterPro" id="IPR011009">
    <property type="entry name" value="Kinase-like_dom_sf"/>
</dbReference>
<dbReference type="GO" id="GO:0005634">
    <property type="term" value="C:nucleus"/>
    <property type="evidence" value="ECO:0007669"/>
    <property type="project" value="TreeGrafter"/>
</dbReference>
<dbReference type="InterPro" id="IPR000719">
    <property type="entry name" value="Prot_kinase_dom"/>
</dbReference>
<dbReference type="GO" id="GO:0005524">
    <property type="term" value="F:ATP binding"/>
    <property type="evidence" value="ECO:0007669"/>
    <property type="project" value="InterPro"/>
</dbReference>
<feature type="compositionally biased region" description="Polar residues" evidence="1">
    <location>
        <begin position="390"/>
        <end position="406"/>
    </location>
</feature>
<protein>
    <recommendedName>
        <fullName evidence="2">Protein kinase domain-containing protein</fullName>
    </recommendedName>
</protein>
<evidence type="ECO:0000259" key="2">
    <source>
        <dbReference type="PROSITE" id="PS50011"/>
    </source>
</evidence>
<feature type="region of interest" description="Disordered" evidence="1">
    <location>
        <begin position="811"/>
        <end position="832"/>
    </location>
</feature>
<feature type="domain" description="Protein kinase" evidence="2">
    <location>
        <begin position="526"/>
        <end position="794"/>
    </location>
</feature>
<dbReference type="SUPFAM" id="SSF56112">
    <property type="entry name" value="Protein kinase-like (PK-like)"/>
    <property type="match status" value="1"/>
</dbReference>
<dbReference type="EMBL" id="HBFQ01028417">
    <property type="protein sequence ID" value="CAD8845669.1"/>
    <property type="molecule type" value="Transcribed_RNA"/>
</dbReference>
<dbReference type="PANTHER" id="PTHR44167:SF18">
    <property type="entry name" value="PROTEIN KINASE DOMAIN-CONTAINING PROTEIN"/>
    <property type="match status" value="1"/>
</dbReference>
<sequence length="887" mass="96238">MQQGVPSRRSVPSPSAGLQTSQSHVPRKSPSPATTGVNQSQSYVPRKPAALTGTGTSRNGLRIGSPPSAVKRNGVPSPTSTKQVAKASVLPAGSSPHSAVAGSPAARSLRRVNSAGTLTRMPSGHDAAVRMPGLRPPSPHHIRRQVSAGQATSSRNGNPSSAVRRALKQPHEAAPQRTPSPNRDASSHIGQFAPPLQVPSRVQNVGPPSPSGVRYVESPTVEIAQRAPSPVERPRMARRASSPSIGQLGSGQVVSVAANPRHPSPSRCALVDPAAPPIEALPRAPSPVQQRLTRRASSPSIRLVSPTQGDNRGKTAAPVKNNFPPRLGAAAHSPPEKRSHPIRKSPSSPSTPVIEVATPGPAPRARVSAQAPQSLSPAPVSPSAPSPSSTGTVDSTPSTVASTSDAVKSEQDLITERLQTLLHDRNSLKVLVVEIFESVAATQKSIDVKGLGKVRTKVIQQLGLPGDSFGDLMTDYLRFDFDGSGALEVNEVYKLLKFHLWEYWKRVHGVKGKWGVPTKSMAEAGFTFVREMGKGNQGTVNLCTDRKGEERCLKCYPKTKMRDLDLDDLKEEFEAMKLLDCKRIASTFEIFQDDKFYYMVNEVYHGGDFETLKPHAMEQGIKMDEEWWKKIFKQCFRALEFMHQQAMIHCDIKEPNMMIKHKDYEAPEVVLIDFGISKAMGSKESGWGGTPGYIPPETLETKKWFPGGDVFSLGVVIFQMMTDKIPDNDKHTGGLFLEGCSSMEDMVRATRSRKPAFELMTPQFKGLVALTEKLLAKKLVNRLKAPKALEDPWFAAPTRRRVTVAVCEADDGPTPVAKESRESGPLQGNHPLATFGILPDFIKNLRNEMADKDDDDDSSSSSNDDDEAEQPPPTPSNKEMRRHTVAA</sequence>
<proteinExistence type="predicted"/>